<evidence type="ECO:0000313" key="7">
    <source>
        <dbReference type="EMBL" id="SHJ64773.1"/>
    </source>
</evidence>
<feature type="transmembrane region" description="Helical" evidence="6">
    <location>
        <begin position="104"/>
        <end position="122"/>
    </location>
</feature>
<keyword evidence="5 6" id="KW-0472">Membrane</keyword>
<dbReference type="RefSeq" id="WP_131821203.1">
    <property type="nucleotide sequence ID" value="NZ_FRAG01000005.1"/>
</dbReference>
<dbReference type="InterPro" id="IPR051449">
    <property type="entry name" value="ABC-2_transporter_component"/>
</dbReference>
<evidence type="ECO:0000256" key="2">
    <source>
        <dbReference type="ARBA" id="ARBA00022475"/>
    </source>
</evidence>
<dbReference type="PANTHER" id="PTHR30294">
    <property type="entry name" value="MEMBRANE COMPONENT OF ABC TRANSPORTER YHHJ-RELATED"/>
    <property type="match status" value="1"/>
</dbReference>
<proteinExistence type="predicted"/>
<keyword evidence="4 6" id="KW-1133">Transmembrane helix</keyword>
<dbReference type="PANTHER" id="PTHR30294:SF29">
    <property type="entry name" value="MULTIDRUG ABC TRANSPORTER PERMEASE YBHS-RELATED"/>
    <property type="match status" value="1"/>
</dbReference>
<organism evidence="7 8">
    <name type="scientific">Paramaledivibacter caminithermalis (strain DSM 15212 / CIP 107654 / DViRD3)</name>
    <name type="common">Clostridium caminithermale</name>
    <dbReference type="NCBI Taxonomy" id="1121301"/>
    <lineage>
        <taxon>Bacteria</taxon>
        <taxon>Bacillati</taxon>
        <taxon>Bacillota</taxon>
        <taxon>Clostridia</taxon>
        <taxon>Peptostreptococcales</taxon>
        <taxon>Caminicellaceae</taxon>
        <taxon>Paramaledivibacter</taxon>
    </lineage>
</organism>
<feature type="non-terminal residue" evidence="7">
    <location>
        <position position="1"/>
    </location>
</feature>
<dbReference type="Proteomes" id="UP000184465">
    <property type="component" value="Unassembled WGS sequence"/>
</dbReference>
<evidence type="ECO:0000256" key="3">
    <source>
        <dbReference type="ARBA" id="ARBA00022692"/>
    </source>
</evidence>
<evidence type="ECO:0000313" key="8">
    <source>
        <dbReference type="Proteomes" id="UP000184465"/>
    </source>
</evidence>
<evidence type="ECO:0000256" key="6">
    <source>
        <dbReference type="SAM" id="Phobius"/>
    </source>
</evidence>
<feature type="transmembrane region" description="Helical" evidence="6">
    <location>
        <begin position="42"/>
        <end position="61"/>
    </location>
</feature>
<sequence length="133" mass="15213">SFFNIPIKGNMQVAFLMALIFILAISCPAIILAALVKDRLKFAQISFMLSLPTFATSGYLWTMDQLPAPLITGIKMLWPLIYFVRPFDEVIVKGLSFEVVKGNIMEMLIYTLIWMPIAIFILKKRYKQEECAN</sequence>
<keyword evidence="8" id="KW-1185">Reference proteome</keyword>
<dbReference type="EMBL" id="FRAG01000005">
    <property type="protein sequence ID" value="SHJ64773.1"/>
    <property type="molecule type" value="Genomic_DNA"/>
</dbReference>
<evidence type="ECO:0000256" key="1">
    <source>
        <dbReference type="ARBA" id="ARBA00004651"/>
    </source>
</evidence>
<comment type="subcellular location">
    <subcellularLocation>
        <location evidence="1">Cell membrane</location>
        <topology evidence="1">Multi-pass membrane protein</topology>
    </subcellularLocation>
</comment>
<name>A0A1M6L0S0_PARC5</name>
<gene>
    <name evidence="7" type="ORF">SAMN02745912_00590</name>
</gene>
<evidence type="ECO:0000256" key="5">
    <source>
        <dbReference type="ARBA" id="ARBA00023136"/>
    </source>
</evidence>
<dbReference type="AlphaFoldDB" id="A0A1M6L0S0"/>
<dbReference type="OrthoDB" id="1711024at2"/>
<evidence type="ECO:0000256" key="4">
    <source>
        <dbReference type="ARBA" id="ARBA00022989"/>
    </source>
</evidence>
<feature type="transmembrane region" description="Helical" evidence="6">
    <location>
        <begin position="12"/>
        <end position="36"/>
    </location>
</feature>
<dbReference type="GO" id="GO:0005886">
    <property type="term" value="C:plasma membrane"/>
    <property type="evidence" value="ECO:0007669"/>
    <property type="project" value="UniProtKB-SubCell"/>
</dbReference>
<keyword evidence="3 6" id="KW-0812">Transmembrane</keyword>
<keyword evidence="2" id="KW-1003">Cell membrane</keyword>
<reference evidence="7 8" key="1">
    <citation type="submission" date="2016-11" db="EMBL/GenBank/DDBJ databases">
        <authorList>
            <person name="Jaros S."/>
            <person name="Januszkiewicz K."/>
            <person name="Wedrychowicz H."/>
        </authorList>
    </citation>
    <scope>NUCLEOTIDE SEQUENCE [LARGE SCALE GENOMIC DNA]</scope>
    <source>
        <strain evidence="7 8">DSM 15212</strain>
    </source>
</reference>
<accession>A0A1M6L0S0</accession>
<protein>
    <submittedName>
        <fullName evidence="7">ABC-2 type transporter</fullName>
    </submittedName>
</protein>